<dbReference type="Pfam" id="PF00172">
    <property type="entry name" value="Zn_clus"/>
    <property type="match status" value="1"/>
</dbReference>
<dbReference type="InterPro" id="IPR050987">
    <property type="entry name" value="AtrR-like"/>
</dbReference>
<dbReference type="GO" id="GO:0008270">
    <property type="term" value="F:zinc ion binding"/>
    <property type="evidence" value="ECO:0007669"/>
    <property type="project" value="InterPro"/>
</dbReference>
<dbReference type="SUPFAM" id="SSF57701">
    <property type="entry name" value="Zn2/Cys6 DNA-binding domain"/>
    <property type="match status" value="1"/>
</dbReference>
<name>A0AAN8ED26_9EURO</name>
<evidence type="ECO:0000256" key="4">
    <source>
        <dbReference type="ARBA" id="ARBA00023163"/>
    </source>
</evidence>
<comment type="caution">
    <text evidence="9">The sequence shown here is derived from an EMBL/GenBank/DDBJ whole genome shotgun (WGS) entry which is preliminary data.</text>
</comment>
<gene>
    <name evidence="9" type="ORF">OHC33_010459</name>
</gene>
<dbReference type="Gene3D" id="4.10.240.10">
    <property type="entry name" value="Zn(2)-C6 fungal-type DNA-binding domain"/>
    <property type="match status" value="1"/>
</dbReference>
<dbReference type="PANTHER" id="PTHR46910:SF37">
    <property type="entry name" value="ZN(II)2CYS6 TRANSCRIPTION FACTOR (EUROFUNG)"/>
    <property type="match status" value="1"/>
</dbReference>
<keyword evidence="5" id="KW-0539">Nucleus</keyword>
<keyword evidence="2" id="KW-0805">Transcription regulation</keyword>
<dbReference type="CDD" id="cd00067">
    <property type="entry name" value="GAL4"/>
    <property type="match status" value="1"/>
</dbReference>
<dbReference type="AlphaFoldDB" id="A0AAN8ED26"/>
<evidence type="ECO:0000256" key="3">
    <source>
        <dbReference type="ARBA" id="ARBA00023125"/>
    </source>
</evidence>
<evidence type="ECO:0000256" key="1">
    <source>
        <dbReference type="ARBA" id="ARBA00004123"/>
    </source>
</evidence>
<organism evidence="9 10">
    <name type="scientific">Knufia fluminis</name>
    <dbReference type="NCBI Taxonomy" id="191047"/>
    <lineage>
        <taxon>Eukaryota</taxon>
        <taxon>Fungi</taxon>
        <taxon>Dikarya</taxon>
        <taxon>Ascomycota</taxon>
        <taxon>Pezizomycotina</taxon>
        <taxon>Eurotiomycetes</taxon>
        <taxon>Chaetothyriomycetidae</taxon>
        <taxon>Chaetothyriales</taxon>
        <taxon>Trichomeriaceae</taxon>
        <taxon>Knufia</taxon>
    </lineage>
</organism>
<dbReference type="GO" id="GO:0005634">
    <property type="term" value="C:nucleus"/>
    <property type="evidence" value="ECO:0007669"/>
    <property type="project" value="UniProtKB-SubCell"/>
</dbReference>
<dbReference type="InterPro" id="IPR036864">
    <property type="entry name" value="Zn2-C6_fun-type_DNA-bd_sf"/>
</dbReference>
<evidence type="ECO:0000313" key="10">
    <source>
        <dbReference type="Proteomes" id="UP001316803"/>
    </source>
</evidence>
<evidence type="ECO:0000259" key="8">
    <source>
        <dbReference type="PROSITE" id="PS50048"/>
    </source>
</evidence>
<keyword evidence="10" id="KW-1185">Reference proteome</keyword>
<dbReference type="GO" id="GO:0003677">
    <property type="term" value="F:DNA binding"/>
    <property type="evidence" value="ECO:0007669"/>
    <property type="project" value="UniProtKB-KW"/>
</dbReference>
<dbReference type="EMBL" id="JAKLMC020000046">
    <property type="protein sequence ID" value="KAK5948563.1"/>
    <property type="molecule type" value="Genomic_DNA"/>
</dbReference>
<dbReference type="PANTHER" id="PTHR46910">
    <property type="entry name" value="TRANSCRIPTION FACTOR PDR1"/>
    <property type="match status" value="1"/>
</dbReference>
<sequence length="416" mass="46147">MEGPKPNSAYQGHRGACDQCSQRKVRCTPANGACQNCVAWGKTCTYSPKIPAGRPRKKQTTSQKDNAYEATEQNQASARRPAMQPHISRHQSSHELPTLTRSSVSLNSIESQVATPPNESMSMNPLQDMDAMDALFQHGFCDENSMGDQNYFSSMLLDDNDKLNATYVDQLMTFPQPEGFDRHMAIPEAFPVLKPGPTSNSRSPQRARSSFILPRRQSSDLGAMTFTSLLGTVMDLRSKYDGLRSMTQSFPQLSQTALPDTNTTIDSIVTSFSQFFDDIEPYLTTIHQKFSALPKGGKPQQPLDIQGTIKMIVAGSSIILETAYALHEFLQLLCRSEVKDISCRLKNVLRFSTMDFHVRRCLHSFGVISDIFTLAEGSGIIAIDSSMDDLQGAKRSADALRKELAHAIEEMKTPLF</sequence>
<dbReference type="Proteomes" id="UP001316803">
    <property type="component" value="Unassembled WGS sequence"/>
</dbReference>
<keyword evidence="4" id="KW-0804">Transcription</keyword>
<comment type="subcellular location">
    <subcellularLocation>
        <location evidence="1">Nucleus</location>
    </subcellularLocation>
</comment>
<evidence type="ECO:0000256" key="2">
    <source>
        <dbReference type="ARBA" id="ARBA00023015"/>
    </source>
</evidence>
<evidence type="ECO:0000256" key="5">
    <source>
        <dbReference type="ARBA" id="ARBA00023242"/>
    </source>
</evidence>
<dbReference type="PROSITE" id="PS00463">
    <property type="entry name" value="ZN2_CY6_FUNGAL_1"/>
    <property type="match status" value="1"/>
</dbReference>
<keyword evidence="3" id="KW-0238">DNA-binding</keyword>
<protein>
    <recommendedName>
        <fullName evidence="8">Zn(2)-C6 fungal-type domain-containing protein</fullName>
    </recommendedName>
</protein>
<evidence type="ECO:0000313" key="9">
    <source>
        <dbReference type="EMBL" id="KAK5948563.1"/>
    </source>
</evidence>
<dbReference type="SMART" id="SM00066">
    <property type="entry name" value="GAL4"/>
    <property type="match status" value="1"/>
</dbReference>
<feature type="region of interest" description="Disordered" evidence="7">
    <location>
        <begin position="48"/>
        <end position="97"/>
    </location>
</feature>
<evidence type="ECO:0000256" key="6">
    <source>
        <dbReference type="SAM" id="Coils"/>
    </source>
</evidence>
<feature type="domain" description="Zn(2)-C6 fungal-type" evidence="8">
    <location>
        <begin position="16"/>
        <end position="46"/>
    </location>
</feature>
<dbReference type="PROSITE" id="PS50048">
    <property type="entry name" value="ZN2_CY6_FUNGAL_2"/>
    <property type="match status" value="1"/>
</dbReference>
<evidence type="ECO:0000256" key="7">
    <source>
        <dbReference type="SAM" id="MobiDB-lite"/>
    </source>
</evidence>
<feature type="coiled-coil region" evidence="6">
    <location>
        <begin position="383"/>
        <end position="410"/>
    </location>
</feature>
<proteinExistence type="predicted"/>
<keyword evidence="6" id="KW-0175">Coiled coil</keyword>
<dbReference type="GO" id="GO:0000981">
    <property type="term" value="F:DNA-binding transcription factor activity, RNA polymerase II-specific"/>
    <property type="evidence" value="ECO:0007669"/>
    <property type="project" value="InterPro"/>
</dbReference>
<dbReference type="InterPro" id="IPR001138">
    <property type="entry name" value="Zn2Cys6_DnaBD"/>
</dbReference>
<accession>A0AAN8ED26</accession>
<feature type="compositionally biased region" description="Polar residues" evidence="7">
    <location>
        <begin position="60"/>
        <end position="77"/>
    </location>
</feature>
<reference evidence="9 10" key="1">
    <citation type="submission" date="2022-12" db="EMBL/GenBank/DDBJ databases">
        <title>Genomic features and morphological characterization of a novel Knufia sp. strain isolated from spacecraft assembly facility.</title>
        <authorList>
            <person name="Teixeira M."/>
            <person name="Chander A.M."/>
            <person name="Stajich J.E."/>
            <person name="Venkateswaran K."/>
        </authorList>
    </citation>
    <scope>NUCLEOTIDE SEQUENCE [LARGE SCALE GENOMIC DNA]</scope>
    <source>
        <strain evidence="9 10">FJI-L2-BK-P2</strain>
    </source>
</reference>